<dbReference type="PANTHER" id="PTHR10566">
    <property type="entry name" value="CHAPERONE-ACTIVITY OF BC1 COMPLEX CABC1 -RELATED"/>
    <property type="match status" value="1"/>
</dbReference>
<dbReference type="InterPro" id="IPR011009">
    <property type="entry name" value="Kinase-like_dom_sf"/>
</dbReference>
<dbReference type="Pfam" id="PF03109">
    <property type="entry name" value="ABC1"/>
    <property type="match status" value="1"/>
</dbReference>
<reference evidence="4 5" key="1">
    <citation type="submission" date="2018-05" db="EMBL/GenBank/DDBJ databases">
        <title>Rhodoferax soyangensis sp.nov., isolated from an oligotrophic freshwater lake.</title>
        <authorList>
            <person name="Park M."/>
        </authorList>
    </citation>
    <scope>NUCLEOTIDE SEQUENCE [LARGE SCALE GENOMIC DNA]</scope>
    <source>
        <strain evidence="4 5">IMCC26218</strain>
    </source>
</reference>
<dbReference type="RefSeq" id="WP_117179128.1">
    <property type="nucleotide sequence ID" value="NZ_QFZK01000012.1"/>
</dbReference>
<feature type="domain" description="ABC1 atypical kinase-like" evidence="3">
    <location>
        <begin position="99"/>
        <end position="344"/>
    </location>
</feature>
<comment type="similarity">
    <text evidence="1">Belongs to the protein kinase superfamily. ADCK protein kinase family.</text>
</comment>
<gene>
    <name evidence="4" type="ORF">DIC66_16290</name>
</gene>
<protein>
    <submittedName>
        <fullName evidence="4">Ubiquinone biosynthesis protein UbiB</fullName>
    </submittedName>
</protein>
<name>A0A3E1R8Q6_9BURK</name>
<evidence type="ECO:0000256" key="2">
    <source>
        <dbReference type="SAM" id="Phobius"/>
    </source>
</evidence>
<evidence type="ECO:0000313" key="4">
    <source>
        <dbReference type="EMBL" id="RFO95749.1"/>
    </source>
</evidence>
<evidence type="ECO:0000313" key="5">
    <source>
        <dbReference type="Proteomes" id="UP000260665"/>
    </source>
</evidence>
<dbReference type="OrthoDB" id="9795390at2"/>
<dbReference type="InterPro" id="IPR050154">
    <property type="entry name" value="UbiB_kinase"/>
</dbReference>
<dbReference type="Proteomes" id="UP000260665">
    <property type="component" value="Unassembled WGS sequence"/>
</dbReference>
<dbReference type="CDD" id="cd05121">
    <property type="entry name" value="ABC1_ADCK3-like"/>
    <property type="match status" value="1"/>
</dbReference>
<feature type="transmembrane region" description="Helical" evidence="2">
    <location>
        <begin position="505"/>
        <end position="524"/>
    </location>
</feature>
<evidence type="ECO:0000256" key="1">
    <source>
        <dbReference type="ARBA" id="ARBA00009670"/>
    </source>
</evidence>
<keyword evidence="2" id="KW-0472">Membrane</keyword>
<keyword evidence="2" id="KW-0812">Transmembrane</keyword>
<dbReference type="SUPFAM" id="SSF56112">
    <property type="entry name" value="Protein kinase-like (PK-like)"/>
    <property type="match status" value="1"/>
</dbReference>
<dbReference type="EMBL" id="QFZK01000012">
    <property type="protein sequence ID" value="RFO95749.1"/>
    <property type="molecule type" value="Genomic_DNA"/>
</dbReference>
<keyword evidence="5" id="KW-1185">Reference proteome</keyword>
<feature type="transmembrane region" description="Helical" evidence="2">
    <location>
        <begin position="530"/>
        <end position="552"/>
    </location>
</feature>
<dbReference type="AlphaFoldDB" id="A0A3E1R8Q6"/>
<dbReference type="InterPro" id="IPR004147">
    <property type="entry name" value="ABC1_dom"/>
</dbReference>
<sequence length="568" mass="62172">MLSDSLAAVRDIGRLYDIAGVLIRHGLGDSVRRLGLAGRLEQAGHMLHWEHAADLAQLPPAVQVRMAMEELGPAFVKLGQLLAGRSDLLGPEWIAEFGKLHNQVPAVPMEQLRPQLREDLGGEPEDVFAHFDPLPLAAASIAQVHRARLKDGSEVIVKIRRPGIAETIEADLALLAHLAALAEANLAWLKPYHAPLLVREFAKSLRRELDLAVECRNAERIAQNLHSLPCIVVPRVHWQHTGVRVNVQDYVQGVPGDQLQRLLVEDGFDRALLARRGAQAVLKMIVQDGFFHADPHPGNVFYLEDNRIAFIDFGMVGRLSERRRSDVLQLLSGLVQRDAQKVCDVLLDWAGDDHGVSLSQLEAEIETFVDQYHGSRLADLNLGQMLGDIAAILRDNHLSLPSDLALLVKAFISLEGMGRGLDPAFHVVTLATPLLRQVVRAGYRPQALARRGWKGLLRLLSVAEQLPEDLSRLLRNARRGRVQVGIELAHLKRVGDQVDRAASRLAMALVIAALIVGSSIVMNVQGGPTVLGLPLFGFMGFVAAVVGGLWLLRSIARSGRSTDDDSAG</sequence>
<keyword evidence="2" id="KW-1133">Transmembrane helix</keyword>
<keyword evidence="4" id="KW-0830">Ubiquinone</keyword>
<organism evidence="4 5">
    <name type="scientific">Rhodoferax lacus</name>
    <dbReference type="NCBI Taxonomy" id="2184758"/>
    <lineage>
        <taxon>Bacteria</taxon>
        <taxon>Pseudomonadati</taxon>
        <taxon>Pseudomonadota</taxon>
        <taxon>Betaproteobacteria</taxon>
        <taxon>Burkholderiales</taxon>
        <taxon>Comamonadaceae</taxon>
        <taxon>Rhodoferax</taxon>
    </lineage>
</organism>
<dbReference type="PANTHER" id="PTHR10566:SF113">
    <property type="entry name" value="PROTEIN ACTIVITY OF BC1 COMPLEX KINASE 7, CHLOROPLASTIC"/>
    <property type="match status" value="1"/>
</dbReference>
<evidence type="ECO:0000259" key="3">
    <source>
        <dbReference type="Pfam" id="PF03109"/>
    </source>
</evidence>
<comment type="caution">
    <text evidence="4">The sequence shown here is derived from an EMBL/GenBank/DDBJ whole genome shotgun (WGS) entry which is preliminary data.</text>
</comment>
<accession>A0A3E1R8Q6</accession>
<proteinExistence type="inferred from homology"/>